<reference evidence="1" key="1">
    <citation type="thesis" date="2020" institute="ProQuest LLC" country="789 East Eisenhower Parkway, Ann Arbor, MI, USA">
        <title>Comparative Genomics and Chromosome Evolution.</title>
        <authorList>
            <person name="Mudd A.B."/>
        </authorList>
    </citation>
    <scope>NUCLEOTIDE SEQUENCE</scope>
    <source>
        <strain evidence="1">HN-11 Male</strain>
        <tissue evidence="1">Kidney and liver</tissue>
    </source>
</reference>
<organism evidence="1 2">
    <name type="scientific">Eleutherodactylus coqui</name>
    <name type="common">Puerto Rican coqui</name>
    <dbReference type="NCBI Taxonomy" id="57060"/>
    <lineage>
        <taxon>Eukaryota</taxon>
        <taxon>Metazoa</taxon>
        <taxon>Chordata</taxon>
        <taxon>Craniata</taxon>
        <taxon>Vertebrata</taxon>
        <taxon>Euteleostomi</taxon>
        <taxon>Amphibia</taxon>
        <taxon>Batrachia</taxon>
        <taxon>Anura</taxon>
        <taxon>Neobatrachia</taxon>
        <taxon>Hyloidea</taxon>
        <taxon>Eleutherodactylidae</taxon>
        <taxon>Eleutherodactylinae</taxon>
        <taxon>Eleutherodactylus</taxon>
        <taxon>Eleutherodactylus</taxon>
    </lineage>
</organism>
<evidence type="ECO:0000313" key="1">
    <source>
        <dbReference type="EMBL" id="KAG9482200.1"/>
    </source>
</evidence>
<evidence type="ECO:0000313" key="2">
    <source>
        <dbReference type="Proteomes" id="UP000770717"/>
    </source>
</evidence>
<dbReference type="AlphaFoldDB" id="A0A8J6F7Z3"/>
<dbReference type="Proteomes" id="UP000770717">
    <property type="component" value="Unassembled WGS sequence"/>
</dbReference>
<gene>
    <name evidence="1" type="ORF">GDO78_011090</name>
</gene>
<name>A0A8J6F7Z3_ELECQ</name>
<dbReference type="EMBL" id="WNTK01000006">
    <property type="protein sequence ID" value="KAG9482200.1"/>
    <property type="molecule type" value="Genomic_DNA"/>
</dbReference>
<comment type="caution">
    <text evidence="1">The sequence shown here is derived from an EMBL/GenBank/DDBJ whole genome shotgun (WGS) entry which is preliminary data.</text>
</comment>
<keyword evidence="2" id="KW-1185">Reference proteome</keyword>
<protein>
    <submittedName>
        <fullName evidence="1">Uncharacterized protein</fullName>
    </submittedName>
</protein>
<sequence length="93" mass="10753">MSICILSSHKNKKTIGLSKGCNASLLSSADNYTVPNIRIIHWYSYMTSVYIFLVPKNSVKFPTVVLSYYDRRLSLDFQCLISYTWSQKTKINF</sequence>
<proteinExistence type="predicted"/>
<accession>A0A8J6F7Z3</accession>